<name>A0ABU7CE51_9TELE</name>
<proteinExistence type="predicted"/>
<protein>
    <submittedName>
        <fullName evidence="1">Uncharacterized protein</fullName>
    </submittedName>
</protein>
<gene>
    <name evidence="1" type="ORF">ATANTOWER_000223</name>
</gene>
<accession>A0ABU7CE51</accession>
<organism evidence="1 2">
    <name type="scientific">Ataeniobius toweri</name>
    <dbReference type="NCBI Taxonomy" id="208326"/>
    <lineage>
        <taxon>Eukaryota</taxon>
        <taxon>Metazoa</taxon>
        <taxon>Chordata</taxon>
        <taxon>Craniata</taxon>
        <taxon>Vertebrata</taxon>
        <taxon>Euteleostomi</taxon>
        <taxon>Actinopterygii</taxon>
        <taxon>Neopterygii</taxon>
        <taxon>Teleostei</taxon>
        <taxon>Neoteleostei</taxon>
        <taxon>Acanthomorphata</taxon>
        <taxon>Ovalentaria</taxon>
        <taxon>Atherinomorphae</taxon>
        <taxon>Cyprinodontiformes</taxon>
        <taxon>Goodeidae</taxon>
        <taxon>Ataeniobius</taxon>
    </lineage>
</organism>
<dbReference type="EMBL" id="JAHUTI010089531">
    <property type="protein sequence ID" value="MED6261053.1"/>
    <property type="molecule type" value="Genomic_DNA"/>
</dbReference>
<comment type="caution">
    <text evidence="1">The sequence shown here is derived from an EMBL/GenBank/DDBJ whole genome shotgun (WGS) entry which is preliminary data.</text>
</comment>
<evidence type="ECO:0000313" key="2">
    <source>
        <dbReference type="Proteomes" id="UP001345963"/>
    </source>
</evidence>
<sequence length="108" mass="12217">MHPLDANRPFGSDARRKVFSMQQTKTCGAKPQLDSCAWSDEPEVKQRTMSGKTPATWPDCMDGILDTLNYQILNTNLLVFVRKVKTDGCMVVKQDYDSKRIDKSTQTS</sequence>
<evidence type="ECO:0000313" key="1">
    <source>
        <dbReference type="EMBL" id="MED6261053.1"/>
    </source>
</evidence>
<dbReference type="Proteomes" id="UP001345963">
    <property type="component" value="Unassembled WGS sequence"/>
</dbReference>
<reference evidence="1 2" key="1">
    <citation type="submission" date="2021-07" db="EMBL/GenBank/DDBJ databases">
        <authorList>
            <person name="Palmer J.M."/>
        </authorList>
    </citation>
    <scope>NUCLEOTIDE SEQUENCE [LARGE SCALE GENOMIC DNA]</scope>
    <source>
        <strain evidence="1 2">AT_MEX2019</strain>
        <tissue evidence="1">Muscle</tissue>
    </source>
</reference>
<keyword evidence="2" id="KW-1185">Reference proteome</keyword>